<name>A0A0E9TUC9_ANGAN</name>
<reference evidence="1" key="1">
    <citation type="submission" date="2014-11" db="EMBL/GenBank/DDBJ databases">
        <authorList>
            <person name="Amaro Gonzalez C."/>
        </authorList>
    </citation>
    <scope>NUCLEOTIDE SEQUENCE</scope>
</reference>
<reference evidence="1" key="2">
    <citation type="journal article" date="2015" name="Fish Shellfish Immunol.">
        <title>Early steps in the European eel (Anguilla anguilla)-Vibrio vulnificus interaction in the gills: Role of the RtxA13 toxin.</title>
        <authorList>
            <person name="Callol A."/>
            <person name="Pajuelo D."/>
            <person name="Ebbesson L."/>
            <person name="Teles M."/>
            <person name="MacKenzie S."/>
            <person name="Amaro C."/>
        </authorList>
    </citation>
    <scope>NUCLEOTIDE SEQUENCE</scope>
</reference>
<dbReference type="EMBL" id="GBXM01051500">
    <property type="protein sequence ID" value="JAH57077.1"/>
    <property type="molecule type" value="Transcribed_RNA"/>
</dbReference>
<proteinExistence type="predicted"/>
<sequence length="13" mass="1586">MMHSMPVDSYQLF</sequence>
<evidence type="ECO:0000313" key="1">
    <source>
        <dbReference type="EMBL" id="JAH57077.1"/>
    </source>
</evidence>
<accession>A0A0E9TUC9</accession>
<protein>
    <submittedName>
        <fullName evidence="1">Uncharacterized protein</fullName>
    </submittedName>
</protein>
<organism evidence="1">
    <name type="scientific">Anguilla anguilla</name>
    <name type="common">European freshwater eel</name>
    <name type="synonym">Muraena anguilla</name>
    <dbReference type="NCBI Taxonomy" id="7936"/>
    <lineage>
        <taxon>Eukaryota</taxon>
        <taxon>Metazoa</taxon>
        <taxon>Chordata</taxon>
        <taxon>Craniata</taxon>
        <taxon>Vertebrata</taxon>
        <taxon>Euteleostomi</taxon>
        <taxon>Actinopterygii</taxon>
        <taxon>Neopterygii</taxon>
        <taxon>Teleostei</taxon>
        <taxon>Anguilliformes</taxon>
        <taxon>Anguillidae</taxon>
        <taxon>Anguilla</taxon>
    </lineage>
</organism>